<name>A0AAV5CUZ4_ELECO</name>
<dbReference type="Proteomes" id="UP001054889">
    <property type="component" value="Unassembled WGS sequence"/>
</dbReference>
<organism evidence="2 3">
    <name type="scientific">Eleusine coracana subsp. coracana</name>
    <dbReference type="NCBI Taxonomy" id="191504"/>
    <lineage>
        <taxon>Eukaryota</taxon>
        <taxon>Viridiplantae</taxon>
        <taxon>Streptophyta</taxon>
        <taxon>Embryophyta</taxon>
        <taxon>Tracheophyta</taxon>
        <taxon>Spermatophyta</taxon>
        <taxon>Magnoliopsida</taxon>
        <taxon>Liliopsida</taxon>
        <taxon>Poales</taxon>
        <taxon>Poaceae</taxon>
        <taxon>PACMAD clade</taxon>
        <taxon>Chloridoideae</taxon>
        <taxon>Cynodonteae</taxon>
        <taxon>Eleusininae</taxon>
        <taxon>Eleusine</taxon>
    </lineage>
</organism>
<evidence type="ECO:0000256" key="1">
    <source>
        <dbReference type="SAM" id="MobiDB-lite"/>
    </source>
</evidence>
<protein>
    <submittedName>
        <fullName evidence="2">Uncharacterized protein</fullName>
    </submittedName>
</protein>
<reference evidence="2" key="1">
    <citation type="journal article" date="2018" name="DNA Res.">
        <title>Multiple hybrid de novo genome assembly of finger millet, an orphan allotetraploid crop.</title>
        <authorList>
            <person name="Hatakeyama M."/>
            <person name="Aluri S."/>
            <person name="Balachadran M.T."/>
            <person name="Sivarajan S.R."/>
            <person name="Patrignani A."/>
            <person name="Gruter S."/>
            <person name="Poveda L."/>
            <person name="Shimizu-Inatsugi R."/>
            <person name="Baeten J."/>
            <person name="Francoijs K.J."/>
            <person name="Nataraja K.N."/>
            <person name="Reddy Y.A.N."/>
            <person name="Phadnis S."/>
            <person name="Ravikumar R.L."/>
            <person name="Schlapbach R."/>
            <person name="Sreeman S.M."/>
            <person name="Shimizu K.K."/>
        </authorList>
    </citation>
    <scope>NUCLEOTIDE SEQUENCE</scope>
</reference>
<proteinExistence type="predicted"/>
<comment type="caution">
    <text evidence="2">The sequence shown here is derived from an EMBL/GenBank/DDBJ whole genome shotgun (WGS) entry which is preliminary data.</text>
</comment>
<feature type="compositionally biased region" description="Low complexity" evidence="1">
    <location>
        <begin position="30"/>
        <end position="40"/>
    </location>
</feature>
<keyword evidence="3" id="KW-1185">Reference proteome</keyword>
<reference evidence="2" key="2">
    <citation type="submission" date="2021-12" db="EMBL/GenBank/DDBJ databases">
        <title>Resequencing data analysis of finger millet.</title>
        <authorList>
            <person name="Hatakeyama M."/>
            <person name="Aluri S."/>
            <person name="Balachadran M.T."/>
            <person name="Sivarajan S.R."/>
            <person name="Poveda L."/>
            <person name="Shimizu-Inatsugi R."/>
            <person name="Schlapbach R."/>
            <person name="Sreeman S.M."/>
            <person name="Shimizu K.K."/>
        </authorList>
    </citation>
    <scope>NUCLEOTIDE SEQUENCE</scope>
</reference>
<gene>
    <name evidence="2" type="primary">ga18892</name>
    <name evidence="2" type="ORF">PR202_ga18892</name>
</gene>
<evidence type="ECO:0000313" key="3">
    <source>
        <dbReference type="Proteomes" id="UP001054889"/>
    </source>
</evidence>
<dbReference type="AlphaFoldDB" id="A0AAV5CUZ4"/>
<dbReference type="EMBL" id="BQKI01000009">
    <property type="protein sequence ID" value="GJN01615.1"/>
    <property type="molecule type" value="Genomic_DNA"/>
</dbReference>
<accession>A0AAV5CUZ4</accession>
<evidence type="ECO:0000313" key="2">
    <source>
        <dbReference type="EMBL" id="GJN01615.1"/>
    </source>
</evidence>
<sequence>MSLRHASKVLFRAAQAVRVTTTRQPAPTRAMPGAAKAPPAAHHRQQGGQSSVGGLTGVSAAEKAVALETARRRKAAEKAEKVVHLVCWGPN</sequence>
<feature type="region of interest" description="Disordered" evidence="1">
    <location>
        <begin position="20"/>
        <end position="56"/>
    </location>
</feature>